<dbReference type="Proteomes" id="UP000616151">
    <property type="component" value="Unassembled WGS sequence"/>
</dbReference>
<name>A0ACC5R169_9HYPH</name>
<organism evidence="1 2">
    <name type="scientific">Taklimakanibacter albus</name>
    <dbReference type="NCBI Taxonomy" id="2800327"/>
    <lineage>
        <taxon>Bacteria</taxon>
        <taxon>Pseudomonadati</taxon>
        <taxon>Pseudomonadota</taxon>
        <taxon>Alphaproteobacteria</taxon>
        <taxon>Hyphomicrobiales</taxon>
        <taxon>Aestuariivirgaceae</taxon>
        <taxon>Taklimakanibacter</taxon>
    </lineage>
</organism>
<protein>
    <submittedName>
        <fullName evidence="1">Uncharacterized protein</fullName>
    </submittedName>
</protein>
<sequence>MIKRINWYNQAVYEVFRPELDRRARMSPVISDNMAPTVNVGDFIIAVPADRYEGEGLYIVDGNLYRVQSSGSVKRSELWLMRDNPLYTPRDVVTYEWFCAHVLGYVTGIVRIIDPRFFEHRARALEAEA</sequence>
<evidence type="ECO:0000313" key="2">
    <source>
        <dbReference type="Proteomes" id="UP000616151"/>
    </source>
</evidence>
<proteinExistence type="predicted"/>
<gene>
    <name evidence="1" type="ORF">JHL16_08590</name>
</gene>
<comment type="caution">
    <text evidence="1">The sequence shown here is derived from an EMBL/GenBank/DDBJ whole genome shotgun (WGS) entry which is preliminary data.</text>
</comment>
<reference evidence="1" key="1">
    <citation type="submission" date="2021-01" db="EMBL/GenBank/DDBJ databases">
        <authorList>
            <person name="Sun Q."/>
        </authorList>
    </citation>
    <scope>NUCLEOTIDE SEQUENCE</scope>
    <source>
        <strain evidence="1">YIM B02566</strain>
    </source>
</reference>
<dbReference type="EMBL" id="JAENHL010000006">
    <property type="protein sequence ID" value="MBK1866405.1"/>
    <property type="molecule type" value="Genomic_DNA"/>
</dbReference>
<keyword evidence="2" id="KW-1185">Reference proteome</keyword>
<evidence type="ECO:0000313" key="1">
    <source>
        <dbReference type="EMBL" id="MBK1866405.1"/>
    </source>
</evidence>
<accession>A0ACC5R169</accession>